<evidence type="ECO:0000313" key="3">
    <source>
        <dbReference type="Proteomes" id="UP000640426"/>
    </source>
</evidence>
<evidence type="ECO:0000313" key="2">
    <source>
        <dbReference type="EMBL" id="MBJ6123454.1"/>
    </source>
</evidence>
<dbReference type="PROSITE" id="PS51063">
    <property type="entry name" value="HTH_CRP_2"/>
    <property type="match status" value="1"/>
</dbReference>
<dbReference type="InterPro" id="IPR036388">
    <property type="entry name" value="WH-like_DNA-bd_sf"/>
</dbReference>
<protein>
    <submittedName>
        <fullName evidence="2">Winged helix-turn-helix domain-containing protein</fullName>
    </submittedName>
</protein>
<gene>
    <name evidence="2" type="ORF">JAO74_16830</name>
</gene>
<reference evidence="3" key="1">
    <citation type="submission" date="2020-12" db="EMBL/GenBank/DDBJ databases">
        <title>Hymenobacter sp.</title>
        <authorList>
            <person name="Kim M.K."/>
        </authorList>
    </citation>
    <scope>NUCLEOTIDE SEQUENCE [LARGE SCALE GENOMIC DNA]</scope>
    <source>
        <strain evidence="3">BT553</strain>
    </source>
</reference>
<evidence type="ECO:0000259" key="1">
    <source>
        <dbReference type="PROSITE" id="PS51063"/>
    </source>
</evidence>
<dbReference type="InterPro" id="IPR012318">
    <property type="entry name" value="HTH_CRP"/>
</dbReference>
<keyword evidence="3" id="KW-1185">Reference proteome</keyword>
<dbReference type="InterPro" id="IPR036390">
    <property type="entry name" value="WH_DNA-bd_sf"/>
</dbReference>
<feature type="domain" description="HTH crp-type" evidence="1">
    <location>
        <begin position="10"/>
        <end position="84"/>
    </location>
</feature>
<dbReference type="SUPFAM" id="SSF46785">
    <property type="entry name" value="Winged helix' DNA-binding domain"/>
    <property type="match status" value="1"/>
</dbReference>
<dbReference type="Proteomes" id="UP000640426">
    <property type="component" value="Unassembled WGS sequence"/>
</dbReference>
<dbReference type="SMART" id="SM00419">
    <property type="entry name" value="HTH_CRP"/>
    <property type="match status" value="1"/>
</dbReference>
<organism evidence="2 3">
    <name type="scientific">Sphingomonas mollis</name>
    <dbReference type="NCBI Taxonomy" id="2795726"/>
    <lineage>
        <taxon>Bacteria</taxon>
        <taxon>Pseudomonadati</taxon>
        <taxon>Pseudomonadota</taxon>
        <taxon>Alphaproteobacteria</taxon>
        <taxon>Sphingomonadales</taxon>
        <taxon>Sphingomonadaceae</taxon>
        <taxon>Sphingomonas</taxon>
    </lineage>
</organism>
<name>A0ABS0XTU6_9SPHN</name>
<accession>A0ABS0XTU6</accession>
<dbReference type="Pfam" id="PF13545">
    <property type="entry name" value="HTH_Crp_2"/>
    <property type="match status" value="1"/>
</dbReference>
<dbReference type="Gene3D" id="1.10.10.10">
    <property type="entry name" value="Winged helix-like DNA-binding domain superfamily/Winged helix DNA-binding domain"/>
    <property type="match status" value="1"/>
</dbReference>
<proteinExistence type="predicted"/>
<sequence>MAQLATMGRADALNRMAGLILQMMHRVGTTTSSKSVEFDVPLTQDDIADLIGLTNVLVNRVIRQLRDRDLATWAHRRIVNYDLPALHRIADFTPEVELDLSWLPDAPRDPPG</sequence>
<comment type="caution">
    <text evidence="2">The sequence shown here is derived from an EMBL/GenBank/DDBJ whole genome shotgun (WGS) entry which is preliminary data.</text>
</comment>
<dbReference type="EMBL" id="JAELXS010000013">
    <property type="protein sequence ID" value="MBJ6123454.1"/>
    <property type="molecule type" value="Genomic_DNA"/>
</dbReference>